<evidence type="ECO:0000259" key="5">
    <source>
        <dbReference type="Pfam" id="PF04539"/>
    </source>
</evidence>
<protein>
    <submittedName>
        <fullName evidence="8">FliA/WhiG family RNA polymerase sigma factor</fullName>
    </submittedName>
</protein>
<proteinExistence type="predicted"/>
<dbReference type="SUPFAM" id="SSF88659">
    <property type="entry name" value="Sigma3 and sigma4 domains of RNA polymerase sigma factors"/>
    <property type="match status" value="2"/>
</dbReference>
<dbReference type="InterPro" id="IPR007624">
    <property type="entry name" value="RNA_pol_sigma70_r3"/>
</dbReference>
<comment type="caution">
    <text evidence="8">The sequence shown here is derived from an EMBL/GenBank/DDBJ whole genome shotgun (WGS) entry which is preliminary data.</text>
</comment>
<feature type="domain" description="RNA polymerase sigma-70 region 2" evidence="6">
    <location>
        <begin position="8"/>
        <end position="78"/>
    </location>
</feature>
<feature type="domain" description="RNA polymerase sigma-70 region 4" evidence="7">
    <location>
        <begin position="181"/>
        <end position="229"/>
    </location>
</feature>
<evidence type="ECO:0000313" key="8">
    <source>
        <dbReference type="EMBL" id="HGU52644.1"/>
    </source>
</evidence>
<dbReference type="NCBIfam" id="TIGR02937">
    <property type="entry name" value="sigma70-ECF"/>
    <property type="match status" value="2"/>
</dbReference>
<dbReference type="InterPro" id="IPR007627">
    <property type="entry name" value="RNA_pol_sigma70_r2"/>
</dbReference>
<dbReference type="GO" id="GO:0003899">
    <property type="term" value="F:DNA-directed RNA polymerase activity"/>
    <property type="evidence" value="ECO:0007669"/>
    <property type="project" value="InterPro"/>
</dbReference>
<evidence type="ECO:0000259" key="6">
    <source>
        <dbReference type="Pfam" id="PF04542"/>
    </source>
</evidence>
<dbReference type="Gene3D" id="1.10.1740.10">
    <property type="match status" value="1"/>
</dbReference>
<dbReference type="Pfam" id="PF04545">
    <property type="entry name" value="Sigma70_r4"/>
    <property type="match status" value="1"/>
</dbReference>
<dbReference type="GO" id="GO:0003677">
    <property type="term" value="F:DNA binding"/>
    <property type="evidence" value="ECO:0007669"/>
    <property type="project" value="UniProtKB-KW"/>
</dbReference>
<dbReference type="InterPro" id="IPR007630">
    <property type="entry name" value="RNA_pol_sigma70_r4"/>
</dbReference>
<organism evidence="8">
    <name type="scientific">Fervidobacterium pennivorans</name>
    <dbReference type="NCBI Taxonomy" id="93466"/>
    <lineage>
        <taxon>Bacteria</taxon>
        <taxon>Thermotogati</taxon>
        <taxon>Thermotogota</taxon>
        <taxon>Thermotogae</taxon>
        <taxon>Thermotogales</taxon>
        <taxon>Fervidobacteriaceae</taxon>
        <taxon>Fervidobacterium</taxon>
    </lineage>
</organism>
<evidence type="ECO:0000256" key="3">
    <source>
        <dbReference type="ARBA" id="ARBA00023125"/>
    </source>
</evidence>
<dbReference type="GO" id="GO:0006352">
    <property type="term" value="P:DNA-templated transcription initiation"/>
    <property type="evidence" value="ECO:0007669"/>
    <property type="project" value="InterPro"/>
</dbReference>
<dbReference type="EMBL" id="DSZZ01000178">
    <property type="protein sequence ID" value="HGU52644.1"/>
    <property type="molecule type" value="Genomic_DNA"/>
</dbReference>
<dbReference type="NCBIfam" id="NF005413">
    <property type="entry name" value="PRK06986.1"/>
    <property type="match status" value="1"/>
</dbReference>
<dbReference type="NCBIfam" id="TIGR02479">
    <property type="entry name" value="FliA_WhiG"/>
    <property type="match status" value="1"/>
</dbReference>
<dbReference type="Gene3D" id="1.20.140.160">
    <property type="match status" value="1"/>
</dbReference>
<dbReference type="PRINTS" id="PR00046">
    <property type="entry name" value="SIGMA70FCT"/>
</dbReference>
<dbReference type="InterPro" id="IPR012845">
    <property type="entry name" value="RNA_pol_sigma_FliA_WhiG"/>
</dbReference>
<dbReference type="Pfam" id="PF04539">
    <property type="entry name" value="Sigma70_r3"/>
    <property type="match status" value="1"/>
</dbReference>
<dbReference type="SUPFAM" id="SSF88946">
    <property type="entry name" value="Sigma2 domain of RNA polymerase sigma factors"/>
    <property type="match status" value="1"/>
</dbReference>
<keyword evidence="3" id="KW-0238">DNA-binding</keyword>
<dbReference type="PANTHER" id="PTHR30385:SF7">
    <property type="entry name" value="RNA POLYMERASE SIGMA FACTOR FLIA"/>
    <property type="match status" value="1"/>
</dbReference>
<dbReference type="InterPro" id="IPR013324">
    <property type="entry name" value="RNA_pol_sigma_r3/r4-like"/>
</dbReference>
<reference evidence="8" key="1">
    <citation type="journal article" date="2020" name="mSystems">
        <title>Genome- and Community-Level Interaction Insights into Carbon Utilization and Element Cycling Functions of Hydrothermarchaeota in Hydrothermal Sediment.</title>
        <authorList>
            <person name="Zhou Z."/>
            <person name="Liu Y."/>
            <person name="Xu W."/>
            <person name="Pan J."/>
            <person name="Luo Z.H."/>
            <person name="Li M."/>
        </authorList>
    </citation>
    <scope>NUCLEOTIDE SEQUENCE [LARGE SCALE GENOMIC DNA]</scope>
    <source>
        <strain evidence="8">SpSt-61</strain>
    </source>
</reference>
<keyword evidence="4" id="KW-0804">Transcription</keyword>
<evidence type="ECO:0000259" key="7">
    <source>
        <dbReference type="Pfam" id="PF04545"/>
    </source>
</evidence>
<dbReference type="AlphaFoldDB" id="A0A7V4KCV1"/>
<evidence type="ECO:0000256" key="4">
    <source>
        <dbReference type="ARBA" id="ARBA00023163"/>
    </source>
</evidence>
<dbReference type="PANTHER" id="PTHR30385">
    <property type="entry name" value="SIGMA FACTOR F FLAGELLAR"/>
    <property type="match status" value="1"/>
</dbReference>
<dbReference type="PIRSF" id="PIRSF000770">
    <property type="entry name" value="RNA_pol_sigma-SigE/K"/>
    <property type="match status" value="1"/>
</dbReference>
<feature type="domain" description="RNA polymerase sigma-70 region 3" evidence="5">
    <location>
        <begin position="89"/>
        <end position="128"/>
    </location>
</feature>
<dbReference type="Pfam" id="PF04542">
    <property type="entry name" value="Sigma70_r2"/>
    <property type="match status" value="1"/>
</dbReference>
<sequence>MILNKDAIVKEYLPLVTRLARDLKVNLPHNVEIDDLIQEGVVALLQAVDKYDPRHGATFKTYVYTRIKGAMIDYLRKLDYLPKNVRQDIKRLDNEIAEFYVKHQRLPTYEELAEILGMSVEEVEQTYNELLLKQYVNLDEYLFGVDDESSDLSNYYEVPSSEDVKEKAWKSILYEQLVESINKLDEKEKLILSLRFEHDLSLKEIAAVLGVTESRVSQIIGAILSKLRKMLEVEEEMESSKSKTGNKDSRE</sequence>
<evidence type="ECO:0000256" key="1">
    <source>
        <dbReference type="ARBA" id="ARBA00023015"/>
    </source>
</evidence>
<keyword evidence="2" id="KW-0731">Sigma factor</keyword>
<evidence type="ECO:0000256" key="2">
    <source>
        <dbReference type="ARBA" id="ARBA00023082"/>
    </source>
</evidence>
<accession>A0A7V4KCV1</accession>
<dbReference type="GO" id="GO:0016987">
    <property type="term" value="F:sigma factor activity"/>
    <property type="evidence" value="ECO:0007669"/>
    <property type="project" value="UniProtKB-KW"/>
</dbReference>
<dbReference type="InterPro" id="IPR013325">
    <property type="entry name" value="RNA_pol_sigma_r2"/>
</dbReference>
<name>A0A7V4KCV1_FERPE</name>
<gene>
    <name evidence="8" type="ORF">ENT78_03845</name>
</gene>
<dbReference type="InterPro" id="IPR014284">
    <property type="entry name" value="RNA_pol_sigma-70_dom"/>
</dbReference>
<dbReference type="InterPro" id="IPR000943">
    <property type="entry name" value="RNA_pol_sigma70"/>
</dbReference>
<dbReference type="CDD" id="cd06171">
    <property type="entry name" value="Sigma70_r4"/>
    <property type="match status" value="1"/>
</dbReference>
<keyword evidence="1" id="KW-0805">Transcription regulation</keyword>